<evidence type="ECO:0000259" key="1">
    <source>
        <dbReference type="PROSITE" id="PS51186"/>
    </source>
</evidence>
<dbReference type="RefSeq" id="WP_170184261.1">
    <property type="nucleotide sequence ID" value="NZ_BAAAJL010000010.1"/>
</dbReference>
<dbReference type="SUPFAM" id="SSF55729">
    <property type="entry name" value="Acyl-CoA N-acyltransferases (Nat)"/>
    <property type="match status" value="1"/>
</dbReference>
<dbReference type="PANTHER" id="PTHR43441:SF11">
    <property type="entry name" value="RIBOSOMAL-PROTEIN-SERINE ACETYLTRANSFERASE"/>
    <property type="match status" value="1"/>
</dbReference>
<dbReference type="GO" id="GO:0008999">
    <property type="term" value="F:protein-N-terminal-alanine acetyltransferase activity"/>
    <property type="evidence" value="ECO:0007669"/>
    <property type="project" value="TreeGrafter"/>
</dbReference>
<dbReference type="InterPro" id="IPR027843">
    <property type="entry name" value="DUF4440"/>
</dbReference>
<organism evidence="2 3">
    <name type="scientific">Glutamicibacter uratoxydans</name>
    <name type="common">Arthrobacter uratoxydans</name>
    <dbReference type="NCBI Taxonomy" id="43667"/>
    <lineage>
        <taxon>Bacteria</taxon>
        <taxon>Bacillati</taxon>
        <taxon>Actinomycetota</taxon>
        <taxon>Actinomycetes</taxon>
        <taxon>Micrococcales</taxon>
        <taxon>Micrococcaceae</taxon>
        <taxon>Glutamicibacter</taxon>
    </lineage>
</organism>
<dbReference type="PANTHER" id="PTHR43441">
    <property type="entry name" value="RIBOSOMAL-PROTEIN-SERINE ACETYLTRANSFERASE"/>
    <property type="match status" value="1"/>
</dbReference>
<dbReference type="InterPro" id="IPR051908">
    <property type="entry name" value="Ribosomal_N-acetyltransferase"/>
</dbReference>
<dbReference type="InterPro" id="IPR016181">
    <property type="entry name" value="Acyl_CoA_acyltransferase"/>
</dbReference>
<dbReference type="Pfam" id="PF14534">
    <property type="entry name" value="DUF4440"/>
    <property type="match status" value="1"/>
</dbReference>
<reference evidence="2 3" key="1">
    <citation type="submission" date="2019-06" db="EMBL/GenBank/DDBJ databases">
        <title>Whole genome shotgun sequence of Glutamicibacter uratoxydans NBRC 15515.</title>
        <authorList>
            <person name="Hosoyama A."/>
            <person name="Uohara A."/>
            <person name="Ohji S."/>
            <person name="Ichikawa N."/>
        </authorList>
    </citation>
    <scope>NUCLEOTIDE SEQUENCE [LARGE SCALE GENOMIC DNA]</scope>
    <source>
        <strain evidence="2 3">NBRC 15515</strain>
    </source>
</reference>
<dbReference type="Gene3D" id="3.10.450.50">
    <property type="match status" value="1"/>
</dbReference>
<protein>
    <recommendedName>
        <fullName evidence="1">N-acetyltransferase domain-containing protein</fullName>
    </recommendedName>
</protein>
<proteinExistence type="predicted"/>
<feature type="domain" description="N-acetyltransferase" evidence="1">
    <location>
        <begin position="144"/>
        <end position="301"/>
    </location>
</feature>
<dbReference type="Pfam" id="PF13302">
    <property type="entry name" value="Acetyltransf_3"/>
    <property type="match status" value="1"/>
</dbReference>
<dbReference type="GO" id="GO:0005737">
    <property type="term" value="C:cytoplasm"/>
    <property type="evidence" value="ECO:0007669"/>
    <property type="project" value="TreeGrafter"/>
</dbReference>
<dbReference type="SUPFAM" id="SSF54427">
    <property type="entry name" value="NTF2-like"/>
    <property type="match status" value="1"/>
</dbReference>
<dbReference type="InterPro" id="IPR032710">
    <property type="entry name" value="NTF2-like_dom_sf"/>
</dbReference>
<dbReference type="EMBL" id="BJNY01000029">
    <property type="protein sequence ID" value="GED07857.1"/>
    <property type="molecule type" value="Genomic_DNA"/>
</dbReference>
<name>A0A4Y4DTA6_GLUUR</name>
<comment type="caution">
    <text evidence="2">The sequence shown here is derived from an EMBL/GenBank/DDBJ whole genome shotgun (WGS) entry which is preliminary data.</text>
</comment>
<dbReference type="AlphaFoldDB" id="A0A4Y4DTA6"/>
<dbReference type="Gene3D" id="3.40.630.30">
    <property type="match status" value="1"/>
</dbReference>
<keyword evidence="3" id="KW-1185">Reference proteome</keyword>
<dbReference type="InterPro" id="IPR000182">
    <property type="entry name" value="GNAT_dom"/>
</dbReference>
<evidence type="ECO:0000313" key="2">
    <source>
        <dbReference type="EMBL" id="GED07857.1"/>
    </source>
</evidence>
<sequence length="314" mass="34179">MDLSPTSALGLELIGLEESLLDPAIRSDAAALAGLLHERFEEVGASGRQFSKAGMIDALLTDPQIQPVEKSTRLGIDDPRLLQLSEDCVLLRYQLNAQTASRRSSLWVRGGRRWQLFFHQGTTAPEPRPVDHPAPAPAAAASGAYLRRLHPDDANAVFEAFSSAPDMARQGEVGSLEQARIYIQFLLSAESSQHPLAVCLDAQLVGLVCARIDDTNKNAWVWYWMHAGYRGRGLTSQAVRALAAQLFEDCGMQRLELGLRANNPASKAVAESAGFLLEGVERGKFLIDGERIDVLCYSRLTSDPAPAGKVLAIY</sequence>
<dbReference type="GO" id="GO:1990189">
    <property type="term" value="F:protein N-terminal-serine acetyltransferase activity"/>
    <property type="evidence" value="ECO:0007669"/>
    <property type="project" value="TreeGrafter"/>
</dbReference>
<dbReference type="Proteomes" id="UP000316612">
    <property type="component" value="Unassembled WGS sequence"/>
</dbReference>
<evidence type="ECO:0000313" key="3">
    <source>
        <dbReference type="Proteomes" id="UP000316612"/>
    </source>
</evidence>
<gene>
    <name evidence="2" type="ORF">AUR04nite_33890</name>
</gene>
<dbReference type="PROSITE" id="PS51186">
    <property type="entry name" value="GNAT"/>
    <property type="match status" value="1"/>
</dbReference>
<accession>A0A4Y4DTA6</accession>
<dbReference type="CDD" id="cd04301">
    <property type="entry name" value="NAT_SF"/>
    <property type="match status" value="1"/>
</dbReference>